<keyword evidence="1" id="KW-0378">Hydrolase</keyword>
<evidence type="ECO:0000313" key="2">
    <source>
        <dbReference type="Proteomes" id="UP001165960"/>
    </source>
</evidence>
<accession>A0ACC2UR38</accession>
<keyword evidence="2" id="KW-1185">Reference proteome</keyword>
<keyword evidence="1" id="KW-0347">Helicase</keyword>
<evidence type="ECO:0000313" key="1">
    <source>
        <dbReference type="EMBL" id="KAJ9089590.1"/>
    </source>
</evidence>
<protein>
    <submittedName>
        <fullName evidence="1">ATP-dependent RNA helicase dbp2</fullName>
        <ecNumber evidence="1">3.6.4.13</ecNumber>
    </submittedName>
</protein>
<dbReference type="Proteomes" id="UP001165960">
    <property type="component" value="Unassembled WGS sequence"/>
</dbReference>
<sequence>MWSATWPKEVESLARDYLHSFIQVNVGSLELSANHNVLQITKICSEYEKPAKLMRILQSLMDDQGHKCLIFSKTKRTADDVTRSLRQEGWPALAIHGDKQQSERDWVLDQFRTGGSPIMVATDVASRGLDIKDVKFVINYDFPPNIEDYVHRIGRTGRGGAKGTSITFFTSDNSRQAKDLIKILKEANQEIPQELFAMERIGLDSHGSIRYNRGGSGTRHW</sequence>
<dbReference type="EC" id="3.6.4.13" evidence="1"/>
<dbReference type="EMBL" id="QTSX02000039">
    <property type="protein sequence ID" value="KAJ9089590.1"/>
    <property type="molecule type" value="Genomic_DNA"/>
</dbReference>
<reference evidence="1" key="1">
    <citation type="submission" date="2022-04" db="EMBL/GenBank/DDBJ databases">
        <title>Genome of the entomopathogenic fungus Entomophthora muscae.</title>
        <authorList>
            <person name="Elya C."/>
            <person name="Lovett B.R."/>
            <person name="Lee E."/>
            <person name="Macias A.M."/>
            <person name="Hajek A.E."/>
            <person name="De Bivort B.L."/>
            <person name="Kasson M.T."/>
            <person name="De Fine Licht H.H."/>
            <person name="Stajich J.E."/>
        </authorList>
    </citation>
    <scope>NUCLEOTIDE SEQUENCE</scope>
    <source>
        <strain evidence="1">Berkeley</strain>
    </source>
</reference>
<proteinExistence type="predicted"/>
<organism evidence="1 2">
    <name type="scientific">Entomophthora muscae</name>
    <dbReference type="NCBI Taxonomy" id="34485"/>
    <lineage>
        <taxon>Eukaryota</taxon>
        <taxon>Fungi</taxon>
        <taxon>Fungi incertae sedis</taxon>
        <taxon>Zoopagomycota</taxon>
        <taxon>Entomophthoromycotina</taxon>
        <taxon>Entomophthoromycetes</taxon>
        <taxon>Entomophthorales</taxon>
        <taxon>Entomophthoraceae</taxon>
        <taxon>Entomophthora</taxon>
    </lineage>
</organism>
<name>A0ACC2UR38_9FUNG</name>
<keyword evidence="1" id="KW-0067">ATP-binding</keyword>
<gene>
    <name evidence="1" type="primary">DBP2_8</name>
    <name evidence="1" type="ORF">DSO57_1011428</name>
</gene>
<keyword evidence="1" id="KW-0547">Nucleotide-binding</keyword>
<comment type="caution">
    <text evidence="1">The sequence shown here is derived from an EMBL/GenBank/DDBJ whole genome shotgun (WGS) entry which is preliminary data.</text>
</comment>